<comment type="caution">
    <text evidence="3">The sequence shown here is derived from an EMBL/GenBank/DDBJ whole genome shotgun (WGS) entry which is preliminary data.</text>
</comment>
<feature type="domain" description="TLDc" evidence="2">
    <location>
        <begin position="213"/>
        <end position="377"/>
    </location>
</feature>
<gene>
    <name evidence="3" type="ORF">PPRIM_AZ9-3.1.T1470048</name>
</gene>
<dbReference type="OMA" id="GYTPYSW"/>
<evidence type="ECO:0000313" key="4">
    <source>
        <dbReference type="Proteomes" id="UP000688137"/>
    </source>
</evidence>
<dbReference type="InterPro" id="IPR006571">
    <property type="entry name" value="TLDc_dom"/>
</dbReference>
<keyword evidence="4" id="KW-1185">Reference proteome</keyword>
<keyword evidence="1" id="KW-0175">Coiled coil</keyword>
<protein>
    <recommendedName>
        <fullName evidence="2">TLDc domain-containing protein</fullName>
    </recommendedName>
</protein>
<organism evidence="3 4">
    <name type="scientific">Paramecium primaurelia</name>
    <dbReference type="NCBI Taxonomy" id="5886"/>
    <lineage>
        <taxon>Eukaryota</taxon>
        <taxon>Sar</taxon>
        <taxon>Alveolata</taxon>
        <taxon>Ciliophora</taxon>
        <taxon>Intramacronucleata</taxon>
        <taxon>Oligohymenophorea</taxon>
        <taxon>Peniculida</taxon>
        <taxon>Parameciidae</taxon>
        <taxon>Paramecium</taxon>
    </lineage>
</organism>
<dbReference type="Pfam" id="PF07534">
    <property type="entry name" value="TLD"/>
    <property type="match status" value="1"/>
</dbReference>
<dbReference type="Proteomes" id="UP000688137">
    <property type="component" value="Unassembled WGS sequence"/>
</dbReference>
<reference evidence="3" key="1">
    <citation type="submission" date="2021-01" db="EMBL/GenBank/DDBJ databases">
        <authorList>
            <consortium name="Genoscope - CEA"/>
            <person name="William W."/>
        </authorList>
    </citation>
    <scope>NUCLEOTIDE SEQUENCE</scope>
</reference>
<dbReference type="EMBL" id="CAJJDM010000151">
    <property type="protein sequence ID" value="CAD8111309.1"/>
    <property type="molecule type" value="Genomic_DNA"/>
</dbReference>
<name>A0A8S1Q727_PARPR</name>
<dbReference type="AlphaFoldDB" id="A0A8S1Q727"/>
<evidence type="ECO:0000256" key="1">
    <source>
        <dbReference type="SAM" id="Coils"/>
    </source>
</evidence>
<proteinExistence type="predicted"/>
<evidence type="ECO:0000313" key="3">
    <source>
        <dbReference type="EMBL" id="CAD8111309.1"/>
    </source>
</evidence>
<evidence type="ECO:0000259" key="2">
    <source>
        <dbReference type="Pfam" id="PF07534"/>
    </source>
</evidence>
<sequence>MYNNLPFCPTHSYQILNLLELRKEDARLICGSCLLNLIKTKQQFDANKIVDLVQINDHPEKAFQFTDIKDKTNLVKFLNDQKEQMEVIKQEIDNLLIQLEQWLSELLQEQKTNCYKIIKLDEFKSNFQLLVNQDNSFKIEIIQQIQNKFYNYFQSIKVMNQVAKQEDLQNLELLNDKVSKKVCKSEKFEDIFKLINKVELDYVQFLNPFWMLLMNTIENNVKRQVIQKKPIYRSLENELTFEAIRKVIIGKENLLWFFKSSNNTEFGVFTPYNWYEGGYSGTTENNPSFLFSKNQNQIYPIIQNMGKYTQYFNHQHILFGGADSGDQDLRINPDFKSGYSRLGVGYKAPAGVDTSKYSTHLLGAMEPNVVECEIYQIIYE</sequence>
<accession>A0A8S1Q727</accession>
<feature type="coiled-coil region" evidence="1">
    <location>
        <begin position="78"/>
        <end position="112"/>
    </location>
</feature>